<evidence type="ECO:0000313" key="3">
    <source>
        <dbReference type="Proteomes" id="UP001144191"/>
    </source>
</evidence>
<accession>A0A9W6A818</accession>
<comment type="caution">
    <text evidence="2">The sequence shown here is derived from an EMBL/GenBank/DDBJ whole genome shotgun (WGS) entry which is preliminary data.</text>
</comment>
<name>A0A9W6A818_ASPNG</name>
<organism evidence="2 3">
    <name type="scientific">Aspergillus niger</name>
    <dbReference type="NCBI Taxonomy" id="5061"/>
    <lineage>
        <taxon>Eukaryota</taxon>
        <taxon>Fungi</taxon>
        <taxon>Dikarya</taxon>
        <taxon>Ascomycota</taxon>
        <taxon>Pezizomycotina</taxon>
        <taxon>Eurotiomycetes</taxon>
        <taxon>Eurotiomycetidae</taxon>
        <taxon>Eurotiales</taxon>
        <taxon>Aspergillaceae</taxon>
        <taxon>Aspergillus</taxon>
        <taxon>Aspergillus subgen. Circumdati</taxon>
    </lineage>
</organism>
<proteinExistence type="predicted"/>
<reference evidence="2" key="1">
    <citation type="submission" date="2022-07" db="EMBL/GenBank/DDBJ databases">
        <title>Taxonomy of Aspergillus series Nigri: significant species reduction supported by multi-species coalescent approaches.</title>
        <authorList>
            <person name="Bian C."/>
            <person name="Kusuya Y."/>
            <person name="Sklenar F."/>
            <person name="D'hooge E."/>
            <person name="Yaguchi T."/>
            <person name="Takahashi H."/>
            <person name="Hubka V."/>
        </authorList>
    </citation>
    <scope>NUCLEOTIDE SEQUENCE</scope>
    <source>
        <strain evidence="2">IFM 63604</strain>
    </source>
</reference>
<dbReference type="EMBL" id="BRPB01000081">
    <property type="protein sequence ID" value="GLA53554.1"/>
    <property type="molecule type" value="Genomic_DNA"/>
</dbReference>
<sequence length="429" mass="48929">MENVGIEKAKHTSQNRPVNVTQTLSNRDREGHCELDLMRLYDRVGKLSESLGHELSTLRCVSVDGRDTIGLMRQENAKLKKCNQTLEEQLQDCQARILKFSLSSDLSDTTVMQEFVKIRDNLSNWIEGLPEICADFDTQLECALEGFQCYLYIFGGMNSYPQGTLGVQSELLMHIVFRRLEAGLLKASVPGMPASEEALLSDLHAGMVSLQSKRGKQHGKQYEVQPPESLTLIDVESLTLWRTNTIRAYVACQRYEKGVNEEFKNIINDLHDLFWWFNFEPHVNWNSKMDRLAADILKPAASLATKMSSSPSEYRWEWYGKAYFPQGVVRKQHMEQFIVQDARTHNRIPIANIESLPAETPIGELLVIVFPALFRCADGGHEDIQIEKAVILIRANEELQRQKRSENESRMFGKTILQMFKDSALGQPS</sequence>
<protein>
    <submittedName>
        <fullName evidence="2">Uncharacterized protein</fullName>
    </submittedName>
</protein>
<keyword evidence="1" id="KW-0175">Coiled coil</keyword>
<evidence type="ECO:0000256" key="1">
    <source>
        <dbReference type="SAM" id="Coils"/>
    </source>
</evidence>
<evidence type="ECO:0000313" key="2">
    <source>
        <dbReference type="EMBL" id="GLA53554.1"/>
    </source>
</evidence>
<dbReference type="AlphaFoldDB" id="A0A9W6A818"/>
<dbReference type="Proteomes" id="UP001144191">
    <property type="component" value="Unassembled WGS sequence"/>
</dbReference>
<gene>
    <name evidence="2" type="ORF">AnigIFM63604_010849</name>
</gene>
<feature type="coiled-coil region" evidence="1">
    <location>
        <begin position="69"/>
        <end position="96"/>
    </location>
</feature>